<dbReference type="VEuPathDB" id="VectorBase:AMAM000411"/>
<name>A0A182S650_9DIPT</name>
<evidence type="ECO:0000313" key="2">
    <source>
        <dbReference type="EnsemblMetazoa" id="AMAM000411-PA"/>
    </source>
</evidence>
<feature type="region of interest" description="Disordered" evidence="1">
    <location>
        <begin position="58"/>
        <end position="158"/>
    </location>
</feature>
<feature type="compositionally biased region" description="Acidic residues" evidence="1">
    <location>
        <begin position="128"/>
        <end position="140"/>
    </location>
</feature>
<keyword evidence="3" id="KW-1185">Reference proteome</keyword>
<dbReference type="Proteomes" id="UP000075901">
    <property type="component" value="Unassembled WGS sequence"/>
</dbReference>
<evidence type="ECO:0000256" key="1">
    <source>
        <dbReference type="SAM" id="MobiDB-lite"/>
    </source>
</evidence>
<reference evidence="2" key="2">
    <citation type="submission" date="2020-05" db="UniProtKB">
        <authorList>
            <consortium name="EnsemblMetazoa"/>
        </authorList>
    </citation>
    <scope>IDENTIFICATION</scope>
    <source>
        <strain evidence="2">maculatus3</strain>
    </source>
</reference>
<dbReference type="EnsemblMetazoa" id="AMAM000411-RA">
    <property type="protein sequence ID" value="AMAM000411-PA"/>
    <property type="gene ID" value="AMAM000411"/>
</dbReference>
<organism evidence="2 3">
    <name type="scientific">Anopheles maculatus</name>
    <dbReference type="NCBI Taxonomy" id="74869"/>
    <lineage>
        <taxon>Eukaryota</taxon>
        <taxon>Metazoa</taxon>
        <taxon>Ecdysozoa</taxon>
        <taxon>Arthropoda</taxon>
        <taxon>Hexapoda</taxon>
        <taxon>Insecta</taxon>
        <taxon>Pterygota</taxon>
        <taxon>Neoptera</taxon>
        <taxon>Endopterygota</taxon>
        <taxon>Diptera</taxon>
        <taxon>Nematocera</taxon>
        <taxon>Culicoidea</taxon>
        <taxon>Culicidae</taxon>
        <taxon>Anophelinae</taxon>
        <taxon>Anopheles</taxon>
        <taxon>Anopheles maculatus group</taxon>
    </lineage>
</organism>
<protein>
    <submittedName>
        <fullName evidence="2">Uncharacterized protein</fullName>
    </submittedName>
</protein>
<dbReference type="AlphaFoldDB" id="A0A182S650"/>
<proteinExistence type="predicted"/>
<evidence type="ECO:0000313" key="3">
    <source>
        <dbReference type="Proteomes" id="UP000075901"/>
    </source>
</evidence>
<reference evidence="3" key="1">
    <citation type="submission" date="2013-09" db="EMBL/GenBank/DDBJ databases">
        <title>The Genome Sequence of Anopheles maculatus species B.</title>
        <authorList>
            <consortium name="The Broad Institute Genomics Platform"/>
            <person name="Neafsey D.E."/>
            <person name="Besansky N."/>
            <person name="Howell P."/>
            <person name="Walton C."/>
            <person name="Young S.K."/>
            <person name="Zeng Q."/>
            <person name="Gargeya S."/>
            <person name="Fitzgerald M."/>
            <person name="Haas B."/>
            <person name="Abouelleil A."/>
            <person name="Allen A.W."/>
            <person name="Alvarado L."/>
            <person name="Arachchi H.M."/>
            <person name="Berlin A.M."/>
            <person name="Chapman S.B."/>
            <person name="Gainer-Dewar J."/>
            <person name="Goldberg J."/>
            <person name="Griggs A."/>
            <person name="Gujja S."/>
            <person name="Hansen M."/>
            <person name="Howarth C."/>
            <person name="Imamovic A."/>
            <person name="Ireland A."/>
            <person name="Larimer J."/>
            <person name="McCowan C."/>
            <person name="Murphy C."/>
            <person name="Pearson M."/>
            <person name="Poon T.W."/>
            <person name="Priest M."/>
            <person name="Roberts A."/>
            <person name="Saif S."/>
            <person name="Shea T."/>
            <person name="Sisk P."/>
            <person name="Sykes S."/>
            <person name="Wortman J."/>
            <person name="Nusbaum C."/>
            <person name="Birren B."/>
        </authorList>
    </citation>
    <scope>NUCLEOTIDE SEQUENCE [LARGE SCALE GENOMIC DNA]</scope>
    <source>
        <strain evidence="3">maculatus3</strain>
    </source>
</reference>
<accession>A0A182S650</accession>
<sequence>MWAICDVAMGLILTRLTFYDMREAPAEARIPSMYFQAQPEDFHNTRYYIPDDMYNLTDRSGRSAMPSGSKACPPGPKTKPSSASSSTSASCPPSSSSTLTIAVSSSSATSATERNKLKAKNIRQLAHDDDEQNGQDENEDTGPPPSKRLHKAVDGASV</sequence>
<feature type="compositionally biased region" description="Low complexity" evidence="1">
    <location>
        <begin position="78"/>
        <end position="112"/>
    </location>
</feature>